<dbReference type="GO" id="GO:0008270">
    <property type="term" value="F:zinc ion binding"/>
    <property type="evidence" value="ECO:0007669"/>
    <property type="project" value="UniProtKB-KW"/>
</dbReference>
<dbReference type="Gene3D" id="6.10.140.2220">
    <property type="match status" value="1"/>
</dbReference>
<evidence type="ECO:0000313" key="6">
    <source>
        <dbReference type="EMBL" id="GJE85155.1"/>
    </source>
</evidence>
<dbReference type="InterPro" id="IPR002893">
    <property type="entry name" value="Znf_MYND"/>
</dbReference>
<keyword evidence="3" id="KW-0862">Zinc</keyword>
<gene>
    <name evidence="6" type="ORF">PsYK624_012330</name>
</gene>
<protein>
    <recommendedName>
        <fullName evidence="5">MYND-type domain-containing protein</fullName>
    </recommendedName>
</protein>
<dbReference type="Proteomes" id="UP000703269">
    <property type="component" value="Unassembled WGS sequence"/>
</dbReference>
<evidence type="ECO:0000256" key="2">
    <source>
        <dbReference type="ARBA" id="ARBA00022771"/>
    </source>
</evidence>
<dbReference type="AlphaFoldDB" id="A0A9P3FZT7"/>
<dbReference type="PROSITE" id="PS50865">
    <property type="entry name" value="ZF_MYND_2"/>
    <property type="match status" value="1"/>
</dbReference>
<accession>A0A9P3FZT7</accession>
<evidence type="ECO:0000256" key="3">
    <source>
        <dbReference type="ARBA" id="ARBA00022833"/>
    </source>
</evidence>
<evidence type="ECO:0000256" key="4">
    <source>
        <dbReference type="PROSITE-ProRule" id="PRU00134"/>
    </source>
</evidence>
<sequence length="480" mass="53611">MADTVRAAPREAWRLVASHPSQFVEYLARFVSAKCLCGYTKEELASPGDQHMNILSVVTASMELLEACLQRLSDMSNSAADGVLDVLEDDFPRLWSDLWDVREPLLTSHIANARIGTCDHGDSCLHGTPLGALAMLAMAVVEALQAQDISTEPTTSRIPHLLLFIWIYATDHALCLYAARSAKEILLGDSKSWGCFHRNFTRGCTDRARVVDAFLRDWHDRRTRDGDLYDSMMLAVIFFCRMDRTYGTVLAPQTPAERELIPAALAAARRQTCSPGCTDCAHPVIRPLCLLLQPAFETDEEVTHFTTEDLCGIIGLVAKNLVFIIEDETRAKPDNLLNIVDGCRTLLLEKYDSADSKALALRHRTYEAWSNSLRVLGNPATMPAMDPDWDDFLDMWKYELGADLQPDDALRAQHPVAADRRHCNWSGCLCSAHEPPHRVKVCKGCWSVVYCGKDCQENDWTKGGHRERCLRTKAPSADTS</sequence>
<dbReference type="SUPFAM" id="SSF144232">
    <property type="entry name" value="HIT/MYND zinc finger-like"/>
    <property type="match status" value="1"/>
</dbReference>
<proteinExistence type="predicted"/>
<comment type="caution">
    <text evidence="6">The sequence shown here is derived from an EMBL/GenBank/DDBJ whole genome shotgun (WGS) entry which is preliminary data.</text>
</comment>
<keyword evidence="1" id="KW-0479">Metal-binding</keyword>
<reference evidence="6 7" key="1">
    <citation type="submission" date="2021-08" db="EMBL/GenBank/DDBJ databases">
        <title>Draft Genome Sequence of Phanerochaete sordida strain YK-624.</title>
        <authorList>
            <person name="Mori T."/>
            <person name="Dohra H."/>
            <person name="Suzuki T."/>
            <person name="Kawagishi H."/>
            <person name="Hirai H."/>
        </authorList>
    </citation>
    <scope>NUCLEOTIDE SEQUENCE [LARGE SCALE GENOMIC DNA]</scope>
    <source>
        <strain evidence="6 7">YK-624</strain>
    </source>
</reference>
<dbReference type="PROSITE" id="PS01360">
    <property type="entry name" value="ZF_MYND_1"/>
    <property type="match status" value="1"/>
</dbReference>
<keyword evidence="2 4" id="KW-0863">Zinc-finger</keyword>
<name>A0A9P3FZT7_9APHY</name>
<organism evidence="6 7">
    <name type="scientific">Phanerochaete sordida</name>
    <dbReference type="NCBI Taxonomy" id="48140"/>
    <lineage>
        <taxon>Eukaryota</taxon>
        <taxon>Fungi</taxon>
        <taxon>Dikarya</taxon>
        <taxon>Basidiomycota</taxon>
        <taxon>Agaricomycotina</taxon>
        <taxon>Agaricomycetes</taxon>
        <taxon>Polyporales</taxon>
        <taxon>Phanerochaetaceae</taxon>
        <taxon>Phanerochaete</taxon>
    </lineage>
</organism>
<keyword evidence="7" id="KW-1185">Reference proteome</keyword>
<dbReference type="OrthoDB" id="432970at2759"/>
<evidence type="ECO:0000313" key="7">
    <source>
        <dbReference type="Proteomes" id="UP000703269"/>
    </source>
</evidence>
<evidence type="ECO:0000259" key="5">
    <source>
        <dbReference type="PROSITE" id="PS50865"/>
    </source>
</evidence>
<dbReference type="EMBL" id="BPQB01000002">
    <property type="protein sequence ID" value="GJE85155.1"/>
    <property type="molecule type" value="Genomic_DNA"/>
</dbReference>
<evidence type="ECO:0000256" key="1">
    <source>
        <dbReference type="ARBA" id="ARBA00022723"/>
    </source>
</evidence>
<dbReference type="Pfam" id="PF01753">
    <property type="entry name" value="zf-MYND"/>
    <property type="match status" value="1"/>
</dbReference>
<feature type="domain" description="MYND-type" evidence="5">
    <location>
        <begin position="423"/>
        <end position="469"/>
    </location>
</feature>